<dbReference type="AlphaFoldDB" id="A0A846RY97"/>
<organism evidence="1 2">
    <name type="scientific">Brevibacterium marinum</name>
    <dbReference type="NCBI Taxonomy" id="418643"/>
    <lineage>
        <taxon>Bacteria</taxon>
        <taxon>Bacillati</taxon>
        <taxon>Actinomycetota</taxon>
        <taxon>Actinomycetes</taxon>
        <taxon>Micrococcales</taxon>
        <taxon>Brevibacteriaceae</taxon>
        <taxon>Brevibacterium</taxon>
    </lineage>
</organism>
<keyword evidence="2" id="KW-1185">Reference proteome</keyword>
<evidence type="ECO:0000313" key="2">
    <source>
        <dbReference type="Proteomes" id="UP000576792"/>
    </source>
</evidence>
<protein>
    <submittedName>
        <fullName evidence="1">Uncharacterized protein</fullName>
    </submittedName>
</protein>
<proteinExistence type="predicted"/>
<gene>
    <name evidence="1" type="ORF">BKA07_001145</name>
</gene>
<reference evidence="1 2" key="1">
    <citation type="submission" date="2020-03" db="EMBL/GenBank/DDBJ databases">
        <title>Sequencing the genomes of 1000 actinobacteria strains.</title>
        <authorList>
            <person name="Klenk H.-P."/>
        </authorList>
    </citation>
    <scope>NUCLEOTIDE SEQUENCE [LARGE SCALE GENOMIC DNA]</scope>
    <source>
        <strain evidence="1 2">DSM 18964</strain>
    </source>
</reference>
<name>A0A846RY97_9MICO</name>
<dbReference type="EMBL" id="JAATJN010000001">
    <property type="protein sequence ID" value="NJC56110.1"/>
    <property type="molecule type" value="Genomic_DNA"/>
</dbReference>
<sequence>MSKALVTELDPLAGIVASLAAAWFRRGFVDVDWSLTDYVIAITL</sequence>
<dbReference type="Proteomes" id="UP000576792">
    <property type="component" value="Unassembled WGS sequence"/>
</dbReference>
<comment type="caution">
    <text evidence="1">The sequence shown here is derived from an EMBL/GenBank/DDBJ whole genome shotgun (WGS) entry which is preliminary data.</text>
</comment>
<accession>A0A846RY97</accession>
<evidence type="ECO:0000313" key="1">
    <source>
        <dbReference type="EMBL" id="NJC56110.1"/>
    </source>
</evidence>
<dbReference type="RefSeq" id="WP_280712830.1">
    <property type="nucleotide sequence ID" value="NZ_BAAAPQ010000026.1"/>
</dbReference>